<dbReference type="SUPFAM" id="SSF50729">
    <property type="entry name" value="PH domain-like"/>
    <property type="match status" value="1"/>
</dbReference>
<organism evidence="3 4">
    <name type="scientific">Parascedosporium putredinis</name>
    <dbReference type="NCBI Taxonomy" id="1442378"/>
    <lineage>
        <taxon>Eukaryota</taxon>
        <taxon>Fungi</taxon>
        <taxon>Dikarya</taxon>
        <taxon>Ascomycota</taxon>
        <taxon>Pezizomycotina</taxon>
        <taxon>Sordariomycetes</taxon>
        <taxon>Hypocreomycetidae</taxon>
        <taxon>Microascales</taxon>
        <taxon>Microascaceae</taxon>
        <taxon>Parascedosporium</taxon>
    </lineage>
</organism>
<feature type="compositionally biased region" description="Low complexity" evidence="1">
    <location>
        <begin position="9"/>
        <end position="36"/>
    </location>
</feature>
<dbReference type="AlphaFoldDB" id="A0A9P1H6S2"/>
<dbReference type="GO" id="GO:0030125">
    <property type="term" value="C:clathrin vesicle coat"/>
    <property type="evidence" value="ECO:0007669"/>
    <property type="project" value="TreeGrafter"/>
</dbReference>
<sequence length="220" mass="23513">MSVDPATGTPLPQTPSSASSSSSTPSTSTTFPLASTKGYSASTWTEDPARHIFTARCRVIETSYEQQSAAGQAQEVLKADVVLEDPKTGELFAAAPYTDEAAVEPAVLGIGFEDRSDAFDFGVALQEVRKSVLAPGADADSASDPARAKEKKQAETRDLSLKEGETITVSFGGSKFQRRHRPRDDDSVPTGGDLSAFSLPRPQRCFKLLSLHRLVPTPPR</sequence>
<evidence type="ECO:0000313" key="4">
    <source>
        <dbReference type="Proteomes" id="UP000838763"/>
    </source>
</evidence>
<dbReference type="EMBL" id="CALLCH030000015">
    <property type="protein sequence ID" value="CAI4216966.1"/>
    <property type="molecule type" value="Genomic_DNA"/>
</dbReference>
<name>A0A9P1H6S2_9PEZI</name>
<gene>
    <name evidence="3" type="ORF">PPNO1_LOCUS6610</name>
</gene>
<feature type="compositionally biased region" description="Basic and acidic residues" evidence="1">
    <location>
        <begin position="146"/>
        <end position="165"/>
    </location>
</feature>
<evidence type="ECO:0000259" key="2">
    <source>
        <dbReference type="Pfam" id="PF07933"/>
    </source>
</evidence>
<feature type="domain" description="NECAP PHear" evidence="2">
    <location>
        <begin position="106"/>
        <end position="171"/>
    </location>
</feature>
<dbReference type="PANTHER" id="PTHR12847">
    <property type="entry name" value="ATP-BINDING CASSETTE ABC TRANSPORTER-RELATED"/>
    <property type="match status" value="1"/>
</dbReference>
<feature type="compositionally biased region" description="Low complexity" evidence="1">
    <location>
        <begin position="135"/>
        <end position="145"/>
    </location>
</feature>
<accession>A0A9P1H6S2</accession>
<comment type="caution">
    <text evidence="3">The sequence shown here is derived from an EMBL/GenBank/DDBJ whole genome shotgun (WGS) entry which is preliminary data.</text>
</comment>
<reference evidence="3" key="1">
    <citation type="submission" date="2022-11" db="EMBL/GenBank/DDBJ databases">
        <authorList>
            <person name="Scott C."/>
            <person name="Bruce N."/>
        </authorList>
    </citation>
    <scope>NUCLEOTIDE SEQUENCE</scope>
</reference>
<evidence type="ECO:0000256" key="1">
    <source>
        <dbReference type="SAM" id="MobiDB-lite"/>
    </source>
</evidence>
<feature type="region of interest" description="Disordered" evidence="1">
    <location>
        <begin position="135"/>
        <end position="198"/>
    </location>
</feature>
<dbReference type="InterPro" id="IPR011993">
    <property type="entry name" value="PH-like_dom_sf"/>
</dbReference>
<feature type="region of interest" description="Disordered" evidence="1">
    <location>
        <begin position="1"/>
        <end position="41"/>
    </location>
</feature>
<dbReference type="PANTHER" id="PTHR12847:SF9">
    <property type="entry name" value="NECAP-LIKE PROTEIN CG9132"/>
    <property type="match status" value="1"/>
</dbReference>
<keyword evidence="4" id="KW-1185">Reference proteome</keyword>
<dbReference type="Pfam" id="PF07933">
    <property type="entry name" value="DUF1681"/>
    <property type="match status" value="1"/>
</dbReference>
<dbReference type="Proteomes" id="UP000838763">
    <property type="component" value="Unassembled WGS sequence"/>
</dbReference>
<dbReference type="GO" id="GO:0006897">
    <property type="term" value="P:endocytosis"/>
    <property type="evidence" value="ECO:0007669"/>
    <property type="project" value="InterPro"/>
</dbReference>
<dbReference type="OrthoDB" id="10265489at2759"/>
<proteinExistence type="predicted"/>
<dbReference type="InterPro" id="IPR012466">
    <property type="entry name" value="NECAP_PHear"/>
</dbReference>
<evidence type="ECO:0000313" key="3">
    <source>
        <dbReference type="EMBL" id="CAI4216966.1"/>
    </source>
</evidence>
<dbReference type="Gene3D" id="2.30.29.30">
    <property type="entry name" value="Pleckstrin-homology domain (PH domain)/Phosphotyrosine-binding domain (PTB)"/>
    <property type="match status" value="2"/>
</dbReference>
<protein>
    <recommendedName>
        <fullName evidence="2">NECAP PHear domain-containing protein</fullName>
    </recommendedName>
</protein>